<organism evidence="1 2">
    <name type="scientific">Brenneria goodwinii</name>
    <dbReference type="NCBI Taxonomy" id="1109412"/>
    <lineage>
        <taxon>Bacteria</taxon>
        <taxon>Pseudomonadati</taxon>
        <taxon>Pseudomonadota</taxon>
        <taxon>Gammaproteobacteria</taxon>
        <taxon>Enterobacterales</taxon>
        <taxon>Pectobacteriaceae</taxon>
        <taxon>Brenneria</taxon>
    </lineage>
</organism>
<sequence length="46" mass="5466">MLRYTQQTKRREITLGKVSIVFRDDDISAVKNILPEKEKNMLSFPR</sequence>
<evidence type="ECO:0000313" key="2">
    <source>
        <dbReference type="Proteomes" id="UP000044377"/>
    </source>
</evidence>
<accession>A0A0G4JTU4</accession>
<evidence type="ECO:0000313" key="1">
    <source>
        <dbReference type="EMBL" id="CPR15867.1"/>
    </source>
</evidence>
<dbReference type="Proteomes" id="UP000044377">
    <property type="component" value="Unassembled WGS sequence"/>
</dbReference>
<dbReference type="AlphaFoldDB" id="A0A0G4JTU4"/>
<protein>
    <submittedName>
        <fullName evidence="1">Uncharacterized protein</fullName>
    </submittedName>
</protein>
<keyword evidence="2" id="KW-1185">Reference proteome</keyword>
<reference evidence="2" key="1">
    <citation type="submission" date="2015-01" db="EMBL/GenBank/DDBJ databases">
        <authorList>
            <person name="Paterson Steve"/>
        </authorList>
    </citation>
    <scope>NUCLEOTIDE SEQUENCE [LARGE SCALE GENOMIC DNA]</scope>
    <source>
        <strain evidence="2">OBR1</strain>
    </source>
</reference>
<dbReference type="EMBL" id="CGIG01000001">
    <property type="protein sequence ID" value="CPR15867.1"/>
    <property type="molecule type" value="Genomic_DNA"/>
</dbReference>
<name>A0A0G4JTU4_9GAMM</name>
<proteinExistence type="predicted"/>
<gene>
    <name evidence="1" type="ORF">BN1221_01760c</name>
</gene>